<dbReference type="GO" id="GO:0005829">
    <property type="term" value="C:cytosol"/>
    <property type="evidence" value="ECO:0007669"/>
    <property type="project" value="TreeGrafter"/>
</dbReference>
<reference evidence="5" key="2">
    <citation type="submission" date="2022-10" db="EMBL/GenBank/DDBJ databases">
        <authorList>
            <consortium name="ENA_rothamsted_submissions"/>
            <consortium name="culmorum"/>
            <person name="King R."/>
        </authorList>
    </citation>
    <scope>NUCLEOTIDE SEQUENCE</scope>
</reference>
<dbReference type="InterPro" id="IPR036568">
    <property type="entry name" value="GGCT-like_sf"/>
</dbReference>
<protein>
    <recommendedName>
        <fullName evidence="3">Gamma-glutamylcyclotransferase family protein</fullName>
    </recommendedName>
</protein>
<dbReference type="PANTHER" id="PTHR12510:SF18">
    <property type="entry name" value="TROPONIN C-AKIN-1 PROTEIN"/>
    <property type="match status" value="1"/>
</dbReference>
<gene>
    <name evidence="5" type="ORF">CHIRRI_LOCUS14828</name>
</gene>
<dbReference type="Proteomes" id="UP001153620">
    <property type="component" value="Chromosome 4"/>
</dbReference>
<dbReference type="EMBL" id="OU895880">
    <property type="protein sequence ID" value="CAH1735565.1"/>
    <property type="molecule type" value="Genomic_DNA"/>
</dbReference>
<dbReference type="InterPro" id="IPR013024">
    <property type="entry name" value="GGCT-like"/>
</dbReference>
<dbReference type="Pfam" id="PF06094">
    <property type="entry name" value="GGACT"/>
    <property type="match status" value="1"/>
</dbReference>
<dbReference type="InterPro" id="IPR039126">
    <property type="entry name" value="GGACT"/>
</dbReference>
<organism evidence="5 6">
    <name type="scientific">Chironomus riparius</name>
    <dbReference type="NCBI Taxonomy" id="315576"/>
    <lineage>
        <taxon>Eukaryota</taxon>
        <taxon>Metazoa</taxon>
        <taxon>Ecdysozoa</taxon>
        <taxon>Arthropoda</taxon>
        <taxon>Hexapoda</taxon>
        <taxon>Insecta</taxon>
        <taxon>Pterygota</taxon>
        <taxon>Neoptera</taxon>
        <taxon>Endopterygota</taxon>
        <taxon>Diptera</taxon>
        <taxon>Nematocera</taxon>
        <taxon>Chironomoidea</taxon>
        <taxon>Chironomidae</taxon>
        <taxon>Chironominae</taxon>
        <taxon>Chironomus</taxon>
    </lineage>
</organism>
<feature type="domain" description="Gamma-glutamylcyclotransferase AIG2-like" evidence="4">
    <location>
        <begin position="10"/>
        <end position="127"/>
    </location>
</feature>
<sequence>MATSSNLIRVFVYGTLKSGQPNHFLMQDVKNGMAKFIARAVTTEKFPLVVATRYNIPFLLNKPGTGNYINGEIYEVDQQMFEVLDKLEDYPTWYDREILEMSTTDQKISCWIYMLKNYPEKLLKLPMLTSYESSVDKPYLESYYDYCSMETMNEDLKNF</sequence>
<dbReference type="SUPFAM" id="SSF110857">
    <property type="entry name" value="Gamma-glutamyl cyclotransferase-like"/>
    <property type="match status" value="1"/>
</dbReference>
<evidence type="ECO:0000259" key="4">
    <source>
        <dbReference type="Pfam" id="PF06094"/>
    </source>
</evidence>
<dbReference type="GO" id="GO:0061929">
    <property type="term" value="F:gamma-glutamylaminecyclotransferase activity"/>
    <property type="evidence" value="ECO:0007669"/>
    <property type="project" value="InterPro"/>
</dbReference>
<dbReference type="InterPro" id="IPR009288">
    <property type="entry name" value="AIG2-like_dom"/>
</dbReference>
<evidence type="ECO:0000256" key="1">
    <source>
        <dbReference type="ARBA" id="ARBA00008861"/>
    </source>
</evidence>
<dbReference type="AlphaFoldDB" id="A0A9P0JB02"/>
<evidence type="ECO:0000313" key="6">
    <source>
        <dbReference type="Proteomes" id="UP001153620"/>
    </source>
</evidence>
<evidence type="ECO:0000256" key="3">
    <source>
        <dbReference type="RuleBase" id="RU367036"/>
    </source>
</evidence>
<evidence type="ECO:0000256" key="2">
    <source>
        <dbReference type="PIRSR" id="PIRSR639126-1"/>
    </source>
</evidence>
<name>A0A9P0JB02_9DIPT</name>
<reference evidence="5" key="1">
    <citation type="submission" date="2022-01" db="EMBL/GenBank/DDBJ databases">
        <authorList>
            <person name="King R."/>
        </authorList>
    </citation>
    <scope>NUCLEOTIDE SEQUENCE</scope>
</reference>
<dbReference type="Gene3D" id="3.10.490.10">
    <property type="entry name" value="Gamma-glutamyl cyclotransferase-like"/>
    <property type="match status" value="1"/>
</dbReference>
<proteinExistence type="inferred from homology"/>
<accession>A0A9P0JB02</accession>
<keyword evidence="6" id="KW-1185">Reference proteome</keyword>
<dbReference type="CDD" id="cd06661">
    <property type="entry name" value="GGCT_like"/>
    <property type="match status" value="1"/>
</dbReference>
<feature type="active site" description="Proton acceptor" evidence="2">
    <location>
        <position position="88"/>
    </location>
</feature>
<evidence type="ECO:0000313" key="5">
    <source>
        <dbReference type="EMBL" id="CAH1735565.1"/>
    </source>
</evidence>
<dbReference type="PANTHER" id="PTHR12510">
    <property type="entry name" value="TROPONIN C-AKIN-1 PROTEIN"/>
    <property type="match status" value="1"/>
</dbReference>
<comment type="similarity">
    <text evidence="1 3">Belongs to the gamma-glutamylcyclotransferase family.</text>
</comment>
<dbReference type="OrthoDB" id="8119704at2759"/>